<dbReference type="Proteomes" id="UP000477070">
    <property type="component" value="Unassembled WGS sequence"/>
</dbReference>
<name>A0A347VQU5_9HELI</name>
<keyword evidence="1" id="KW-1133">Transmembrane helix</keyword>
<comment type="caution">
    <text evidence="3">The sequence shown here is derived from an EMBL/GenBank/DDBJ whole genome shotgun (WGS) entry which is preliminary data.</text>
</comment>
<proteinExistence type="predicted"/>
<dbReference type="AlphaFoldDB" id="A0A347VQU5"/>
<reference evidence="3 4" key="1">
    <citation type="journal article" date="2014" name="Genome Announc.">
        <title>Draft genome sequences of eight enterohepatic helicobacter species isolated from both laboratory and wild rodents.</title>
        <authorList>
            <person name="Sheh A."/>
            <person name="Shen Z."/>
            <person name="Fox J.G."/>
        </authorList>
    </citation>
    <scope>NUCLEOTIDE SEQUENCE [LARGE SCALE GENOMIC DNA]</scope>
    <source>
        <strain evidence="3 4">MIT 97-6194</strain>
    </source>
</reference>
<organism evidence="3 4">
    <name type="scientific">Helicobacter saguini</name>
    <dbReference type="NCBI Taxonomy" id="1548018"/>
    <lineage>
        <taxon>Bacteria</taxon>
        <taxon>Pseudomonadati</taxon>
        <taxon>Campylobacterota</taxon>
        <taxon>Epsilonproteobacteria</taxon>
        <taxon>Campylobacterales</taxon>
        <taxon>Helicobacteraceae</taxon>
        <taxon>Helicobacter</taxon>
    </lineage>
</organism>
<accession>A0A347VQU5</accession>
<sequence length="183" mass="20675">MALLKNVEPDIIFRHFILSVIFIGSVAYYINDYILPIVDSYKEQQRFTRTTQTVLEQTKAINADAKQKISSFSSANFKQLEVFSGKINEAVIQKNLPKGLIGVKIKKLNEEFIPEEQLKQTHYTINGEVGPNGLNTILSIVPTLQEKNISATFELPFTLKKTQKGNLAFSMGIAITQSTYKRM</sequence>
<keyword evidence="1" id="KW-0472">Membrane</keyword>
<evidence type="ECO:0000313" key="3">
    <source>
        <dbReference type="EMBL" id="TLD95933.1"/>
    </source>
</evidence>
<protein>
    <recommendedName>
        <fullName evidence="6">Pilus assembly protein PilO</fullName>
    </recommendedName>
</protein>
<evidence type="ECO:0008006" key="6">
    <source>
        <dbReference type="Google" id="ProtNLM"/>
    </source>
</evidence>
<keyword evidence="4" id="KW-1185">Reference proteome</keyword>
<dbReference type="OrthoDB" id="5322390at2"/>
<evidence type="ECO:0000256" key="1">
    <source>
        <dbReference type="SAM" id="Phobius"/>
    </source>
</evidence>
<feature type="transmembrane region" description="Helical" evidence="1">
    <location>
        <begin position="12"/>
        <end position="30"/>
    </location>
</feature>
<reference evidence="3" key="3">
    <citation type="submission" date="2018-04" db="EMBL/GenBank/DDBJ databases">
        <authorList>
            <person name="Sheh A."/>
            <person name="Shen Z."/>
            <person name="Mannion A.J."/>
            <person name="Fox J.G."/>
        </authorList>
    </citation>
    <scope>NUCLEOTIDE SEQUENCE</scope>
    <source>
        <strain evidence="3">MIT 97-6194</strain>
    </source>
</reference>
<evidence type="ECO:0000313" key="4">
    <source>
        <dbReference type="Proteomes" id="UP000029714"/>
    </source>
</evidence>
<dbReference type="RefSeq" id="WP_034570744.1">
    <property type="nucleotide sequence ID" value="NZ_JRMP02000001.1"/>
</dbReference>
<dbReference type="EMBL" id="QBIU01000001">
    <property type="protein sequence ID" value="MWV68524.1"/>
    <property type="molecule type" value="Genomic_DNA"/>
</dbReference>
<reference evidence="3 4" key="2">
    <citation type="journal article" date="2016" name="Infect. Immun.">
        <title>Helicobacter saguini, a Novel Helicobacter Isolated from Cotton-Top Tamarins with Ulcerative Colitis, Has Proinflammatory Properties and Induces Typhlocolitis and Dysplasia in Gnotobiotic IL-10-/- Mice.</title>
        <authorList>
            <person name="Shen Z."/>
            <person name="Mannion A."/>
            <person name="Whary M.T."/>
            <person name="Muthupalani S."/>
            <person name="Sheh A."/>
            <person name="Feng Y."/>
            <person name="Gong G."/>
            <person name="Vandamme P."/>
            <person name="Holcombe H.R."/>
            <person name="Paster B.J."/>
            <person name="Fox J.G."/>
        </authorList>
    </citation>
    <scope>NUCLEOTIDE SEQUENCE [LARGE SCALE GENOMIC DNA]</scope>
    <source>
        <strain evidence="3 4">MIT 97-6194</strain>
    </source>
</reference>
<reference evidence="2 5" key="4">
    <citation type="submission" date="2019-12" db="EMBL/GenBank/DDBJ databases">
        <title>Multi-Generational Helicobacter saguini Isolates.</title>
        <authorList>
            <person name="Mannion A."/>
            <person name="Shen Z."/>
            <person name="Fox J.G."/>
        </authorList>
    </citation>
    <scope>NUCLEOTIDE SEQUENCE [LARGE SCALE GENOMIC DNA]</scope>
    <source>
        <strain evidence="2">16-048</strain>
        <strain evidence="5">16-048 (F4)</strain>
    </source>
</reference>
<dbReference type="EMBL" id="JRMP02000001">
    <property type="protein sequence ID" value="TLD95933.1"/>
    <property type="molecule type" value="Genomic_DNA"/>
</dbReference>
<dbReference type="Proteomes" id="UP000029714">
    <property type="component" value="Unassembled WGS sequence"/>
</dbReference>
<evidence type="ECO:0000313" key="2">
    <source>
        <dbReference type="EMBL" id="MWV68524.1"/>
    </source>
</evidence>
<keyword evidence="1" id="KW-0812">Transmembrane</keyword>
<evidence type="ECO:0000313" key="5">
    <source>
        <dbReference type="Proteomes" id="UP000477070"/>
    </source>
</evidence>
<gene>
    <name evidence="2" type="ORF">DCO61_00365</name>
    <name evidence="3" type="ORF">LS64_000800</name>
</gene>